<dbReference type="InterPro" id="IPR006222">
    <property type="entry name" value="GCVT_N"/>
</dbReference>
<feature type="domain" description="Aminomethyltransferase C-terminal" evidence="5">
    <location>
        <begin position="863"/>
        <end position="943"/>
    </location>
</feature>
<name>A0ABT5YJF4_9PROT</name>
<comment type="caution">
    <text evidence="7">The sequence shown here is derived from an EMBL/GenBank/DDBJ whole genome shotgun (WGS) entry which is preliminary data.</text>
</comment>
<evidence type="ECO:0000259" key="4">
    <source>
        <dbReference type="Pfam" id="PF07992"/>
    </source>
</evidence>
<evidence type="ECO:0000259" key="3">
    <source>
        <dbReference type="Pfam" id="PF01571"/>
    </source>
</evidence>
<dbReference type="Pfam" id="PF17806">
    <property type="entry name" value="SO_alpha_A3"/>
    <property type="match status" value="1"/>
</dbReference>
<evidence type="ECO:0000256" key="1">
    <source>
        <dbReference type="ARBA" id="ARBA00008609"/>
    </source>
</evidence>
<dbReference type="InterPro" id="IPR041117">
    <property type="entry name" value="SoxA_A3"/>
</dbReference>
<dbReference type="PANTHER" id="PTHR43757">
    <property type="entry name" value="AMINOMETHYLTRANSFERASE"/>
    <property type="match status" value="1"/>
</dbReference>
<accession>A0ABT5YJF4</accession>
<reference evidence="7 8" key="1">
    <citation type="submission" date="2023-03" db="EMBL/GenBank/DDBJ databases">
        <title>Fodinicurvata sp. CAU 1616 isolated from sea sendiment.</title>
        <authorList>
            <person name="Kim W."/>
        </authorList>
    </citation>
    <scope>NUCLEOTIDE SEQUENCE [LARGE SCALE GENOMIC DNA]</scope>
    <source>
        <strain evidence="7 8">CAU 1616</strain>
    </source>
</reference>
<evidence type="ECO:0000313" key="8">
    <source>
        <dbReference type="Proteomes" id="UP001215503"/>
    </source>
</evidence>
<feature type="domain" description="SoxA A3" evidence="6">
    <location>
        <begin position="474"/>
        <end position="558"/>
    </location>
</feature>
<dbReference type="SUPFAM" id="SSF101790">
    <property type="entry name" value="Aminomethyltransferase beta-barrel domain"/>
    <property type="match status" value="1"/>
</dbReference>
<dbReference type="InterPro" id="IPR036188">
    <property type="entry name" value="FAD/NAD-bd_sf"/>
</dbReference>
<dbReference type="PANTHER" id="PTHR43757:SF2">
    <property type="entry name" value="AMINOMETHYLTRANSFERASE, MITOCHONDRIAL"/>
    <property type="match status" value="1"/>
</dbReference>
<dbReference type="PRINTS" id="PR00469">
    <property type="entry name" value="PNDRDTASEII"/>
</dbReference>
<dbReference type="Pfam" id="PF01571">
    <property type="entry name" value="GCV_T"/>
    <property type="match status" value="1"/>
</dbReference>
<dbReference type="Proteomes" id="UP001215503">
    <property type="component" value="Unassembled WGS sequence"/>
</dbReference>
<evidence type="ECO:0000259" key="6">
    <source>
        <dbReference type="Pfam" id="PF17806"/>
    </source>
</evidence>
<organism evidence="7 8">
    <name type="scientific">Aquibaculum arenosum</name>
    <dbReference type="NCBI Taxonomy" id="3032591"/>
    <lineage>
        <taxon>Bacteria</taxon>
        <taxon>Pseudomonadati</taxon>
        <taxon>Pseudomonadota</taxon>
        <taxon>Alphaproteobacteria</taxon>
        <taxon>Rhodospirillales</taxon>
        <taxon>Rhodovibrionaceae</taxon>
        <taxon>Aquibaculum</taxon>
    </lineage>
</organism>
<evidence type="ECO:0000256" key="2">
    <source>
        <dbReference type="ARBA" id="ARBA00023002"/>
    </source>
</evidence>
<dbReference type="Gene3D" id="3.10.20.440">
    <property type="entry name" value="2Fe-2S iron-sulphur cluster binding domain, sarcosine oxidase, alpha subunit, N-terminal domain"/>
    <property type="match status" value="1"/>
</dbReference>
<proteinExistence type="inferred from homology"/>
<dbReference type="Pfam" id="PF13510">
    <property type="entry name" value="Fer2_4"/>
    <property type="match status" value="1"/>
</dbReference>
<keyword evidence="8" id="KW-1185">Reference proteome</keyword>
<dbReference type="SUPFAM" id="SSF51905">
    <property type="entry name" value="FAD/NAD(P)-binding domain"/>
    <property type="match status" value="1"/>
</dbReference>
<protein>
    <submittedName>
        <fullName evidence="7">2Fe-2S iron-sulfur cluster-binding protein</fullName>
    </submittedName>
</protein>
<dbReference type="SUPFAM" id="SSF103025">
    <property type="entry name" value="Folate-binding domain"/>
    <property type="match status" value="1"/>
</dbReference>
<dbReference type="EMBL" id="JARHUD010000002">
    <property type="protein sequence ID" value="MDF2095047.1"/>
    <property type="molecule type" value="Genomic_DNA"/>
</dbReference>
<dbReference type="InterPro" id="IPR013977">
    <property type="entry name" value="GcvT_C"/>
</dbReference>
<dbReference type="InterPro" id="IPR029043">
    <property type="entry name" value="GcvT/YgfZ_C"/>
</dbReference>
<comment type="similarity">
    <text evidence="1">Belongs to the GcvT family.</text>
</comment>
<dbReference type="Pfam" id="PF08669">
    <property type="entry name" value="GCV_T_C"/>
    <property type="match status" value="1"/>
</dbReference>
<dbReference type="PRINTS" id="PR00368">
    <property type="entry name" value="FADPNR"/>
</dbReference>
<evidence type="ECO:0000313" key="7">
    <source>
        <dbReference type="EMBL" id="MDF2095047.1"/>
    </source>
</evidence>
<dbReference type="InterPro" id="IPR027266">
    <property type="entry name" value="TrmE/GcvT-like"/>
</dbReference>
<dbReference type="Pfam" id="PF07992">
    <property type="entry name" value="Pyr_redox_2"/>
    <property type="match status" value="1"/>
</dbReference>
<sequence>MTAASQSKQHTTSTDALTFTFDGRALVGRHGDTVASALLANGVFTIGRSFKYHRPRGFWSAGAEEPNGLFDIRHQGRHHPNARGTLVPLEAGMEVRSVNTSPSAAQDRLSLLDRLGRFLPAGFYYKTFLWPDWHLYEPRIRAMAGLGRLDPAFEPPGNSPQRSLHCDLLIIGAGPAGLAAAHAAATAGRRVLLVELQRQAGGSLLHRPARIEGLDGTDWVAATLNKLSDQGGELLTSTTAYGIYDHNLVCLWEQRQGRPDRLWRVRPREIVLATGASERPLVFENNDRPGILSADAGLHYLRRHGVRLGERVVIATNNDSVWPVATGLRDAGARVTIADSRAQASLPAPEGVELLTSAPVTSVQGRKRAEAVIVKGRSLAADLVLVSGGFTPNVHLYCQARGRLHYDEERLAFRPGQAVPGLQVVGAANGTFLLADALKEGHRSAGSKEDVPRAEAALEQFSIEAAWPDTKLAGRQWIDFQNDVTLKDVALAAQENFRSVEHLKRYTTLGMATDQGKTSNMNGLAAMAAVTGRTIPEVGTTTFRPPYVPVPFTVIAGRRRGELFSPVRRLVLENAHRQAGAAFREYGSWLRPAFYGVGTPEEAIHREARQARQSVGLFDGSPLGKIEVMGPQAAALLDFNSYNRLSTLKPGRIRYGFMLTESGVVYDDGVVLRVSEDHFIVSCSSGHVPGVVMRLEEWRQDRFDPSQVVVHNSTAQWSTLTATGPQARSLVAALDLGVDLGDDALPHMAFAQGRFRQWPVRVARVSFTGDRSYELSLPAAGALTLWQRMLVEGQKREATLLGSEALMILRAEKGYIVAGKDTDGYTMPMDLGLSGPREKRQDEYVGKRALFTPEATKPNRPALVGLEVEGSEPLPTGAHAIERSGTGQRSLGFVTSSYWSPMLGRPIALALVEAGRARLQQEIEIYHLGQQRRARVVAPCAFDPEGARLNA</sequence>
<dbReference type="InterPro" id="IPR028896">
    <property type="entry name" value="GcvT/YgfZ/DmdA"/>
</dbReference>
<dbReference type="RefSeq" id="WP_275820091.1">
    <property type="nucleotide sequence ID" value="NZ_JARHUD010000002.1"/>
</dbReference>
<feature type="domain" description="GCVT N-terminal" evidence="3">
    <location>
        <begin position="574"/>
        <end position="834"/>
    </location>
</feature>
<dbReference type="Gene3D" id="3.30.1360.120">
    <property type="entry name" value="Probable tRNA modification gtpase trme, domain 1"/>
    <property type="match status" value="1"/>
</dbReference>
<gene>
    <name evidence="7" type="ORF">P2G67_03555</name>
</gene>
<dbReference type="Gene3D" id="3.50.50.60">
    <property type="entry name" value="FAD/NAD(P)-binding domain"/>
    <property type="match status" value="1"/>
</dbReference>
<keyword evidence="2" id="KW-0560">Oxidoreductase</keyword>
<feature type="domain" description="FAD/NAD(P)-binding" evidence="4">
    <location>
        <begin position="167"/>
        <end position="400"/>
    </location>
</feature>
<dbReference type="InterPro" id="IPR023753">
    <property type="entry name" value="FAD/NAD-binding_dom"/>
</dbReference>
<dbReference type="InterPro" id="IPR042204">
    <property type="entry name" value="2Fe-2S-bd_N"/>
</dbReference>
<evidence type="ECO:0000259" key="5">
    <source>
        <dbReference type="Pfam" id="PF08669"/>
    </source>
</evidence>